<dbReference type="Gene3D" id="3.90.550.10">
    <property type="entry name" value="Spore Coat Polysaccharide Biosynthesis Protein SpsA, Chain A"/>
    <property type="match status" value="1"/>
</dbReference>
<dbReference type="PANTHER" id="PTHR21485">
    <property type="entry name" value="HAD SUPERFAMILY MEMBERS CMAS AND KDSC"/>
    <property type="match status" value="1"/>
</dbReference>
<dbReference type="SUPFAM" id="SSF53448">
    <property type="entry name" value="Nucleotide-diphospho-sugar transferases"/>
    <property type="match status" value="1"/>
</dbReference>
<reference evidence="1 2" key="2">
    <citation type="submission" date="2018-04" db="EMBL/GenBank/DDBJ databases">
        <title>Thauera lacus sp. nov., isolated from an saline lake in Inner Mongolia, China.</title>
        <authorList>
            <person name="Liang Q.-Y."/>
        </authorList>
    </citation>
    <scope>NUCLEOTIDE SEQUENCE [LARGE SCALE GENOMIC DNA]</scope>
    <source>
        <strain evidence="1 2">D20</strain>
    </source>
</reference>
<evidence type="ECO:0000313" key="1">
    <source>
        <dbReference type="EMBL" id="PTD95503.1"/>
    </source>
</evidence>
<name>A0A2T4ICK9_9RHOO</name>
<sequence>MERVVNQRIAIILARGGSKRLPRKNVIDFFGKPMLAWSVEAALESGAFQEVLVSTDAPEIAELAVRYGASAPFLRDQAADDHATSSQATIVALSQAEQHWGKRYATVAQFMANCPMRTADDVRAAIDAFDQSSASAQISCFRFGWMNPWWAAKVGPDGQPVAMFPEALSARSQDLPPLYCPSGALWLARRDSLLAAGSFYAPGHVFHELSWVSAMDIDDKEDLQMAKASFLVRNERSI</sequence>
<keyword evidence="2" id="KW-1185">Reference proteome</keyword>
<dbReference type="Pfam" id="PF02348">
    <property type="entry name" value="CTP_transf_3"/>
    <property type="match status" value="1"/>
</dbReference>
<comment type="caution">
    <text evidence="1">The sequence shown here is derived from an EMBL/GenBank/DDBJ whole genome shotgun (WGS) entry which is preliminary data.</text>
</comment>
<protein>
    <submittedName>
        <fullName evidence="1">Acylneuraminate cytidylyltransferase family protein</fullName>
    </submittedName>
</protein>
<dbReference type="OrthoDB" id="9805604at2"/>
<dbReference type="InterPro" id="IPR029044">
    <property type="entry name" value="Nucleotide-diphossugar_trans"/>
</dbReference>
<accession>A0A2T4ICK9</accession>
<organism evidence="1 2">
    <name type="scientific">Pseudothauera lacus</name>
    <dbReference type="NCBI Taxonomy" id="2136175"/>
    <lineage>
        <taxon>Bacteria</taxon>
        <taxon>Pseudomonadati</taxon>
        <taxon>Pseudomonadota</taxon>
        <taxon>Betaproteobacteria</taxon>
        <taxon>Rhodocyclales</taxon>
        <taxon>Zoogloeaceae</taxon>
        <taxon>Pseudothauera</taxon>
    </lineage>
</organism>
<dbReference type="CDD" id="cd02513">
    <property type="entry name" value="CMP-NeuAc_Synthase"/>
    <property type="match status" value="1"/>
</dbReference>
<gene>
    <name evidence="1" type="ORF">C8261_13685</name>
</gene>
<proteinExistence type="predicted"/>
<keyword evidence="1" id="KW-0548">Nucleotidyltransferase</keyword>
<dbReference type="InterPro" id="IPR003329">
    <property type="entry name" value="Cytidylyl_trans"/>
</dbReference>
<dbReference type="EMBL" id="PZKC01000012">
    <property type="protein sequence ID" value="PTD95503.1"/>
    <property type="molecule type" value="Genomic_DNA"/>
</dbReference>
<dbReference type="InterPro" id="IPR050793">
    <property type="entry name" value="CMP-NeuNAc_synthase"/>
</dbReference>
<reference evidence="1 2" key="1">
    <citation type="submission" date="2018-03" db="EMBL/GenBank/DDBJ databases">
        <authorList>
            <person name="Keele B.F."/>
        </authorList>
    </citation>
    <scope>NUCLEOTIDE SEQUENCE [LARGE SCALE GENOMIC DNA]</scope>
    <source>
        <strain evidence="1 2">D20</strain>
    </source>
</reference>
<dbReference type="Proteomes" id="UP000241193">
    <property type="component" value="Unassembled WGS sequence"/>
</dbReference>
<dbReference type="AlphaFoldDB" id="A0A2T4ICK9"/>
<dbReference type="PANTHER" id="PTHR21485:SF6">
    <property type="entry name" value="N-ACYLNEURAMINATE CYTIDYLYLTRANSFERASE-RELATED"/>
    <property type="match status" value="1"/>
</dbReference>
<keyword evidence="1" id="KW-0808">Transferase</keyword>
<dbReference type="GO" id="GO:0008781">
    <property type="term" value="F:N-acylneuraminate cytidylyltransferase activity"/>
    <property type="evidence" value="ECO:0007669"/>
    <property type="project" value="TreeGrafter"/>
</dbReference>
<evidence type="ECO:0000313" key="2">
    <source>
        <dbReference type="Proteomes" id="UP000241193"/>
    </source>
</evidence>